<comment type="caution">
    <text evidence="3">The sequence shown here is derived from an EMBL/GenBank/DDBJ whole genome shotgun (WGS) entry which is preliminary data.</text>
</comment>
<reference evidence="3 4" key="1">
    <citation type="submission" date="2019-07" db="EMBL/GenBank/DDBJ databases">
        <title>Whole genome shotgun sequence of Cellulomonas xylanilytica NBRC 101102.</title>
        <authorList>
            <person name="Hosoyama A."/>
            <person name="Uohara A."/>
            <person name="Ohji S."/>
            <person name="Ichikawa N."/>
        </authorList>
    </citation>
    <scope>NUCLEOTIDE SEQUENCE [LARGE SCALE GENOMIC DNA]</scope>
    <source>
        <strain evidence="3 4">NBRC 101102</strain>
    </source>
</reference>
<dbReference type="Proteomes" id="UP000321118">
    <property type="component" value="Unassembled WGS sequence"/>
</dbReference>
<dbReference type="AlphaFoldDB" id="A0A510V429"/>
<dbReference type="EMBL" id="BJUB01000001">
    <property type="protein sequence ID" value="GEK19875.1"/>
    <property type="molecule type" value="Genomic_DNA"/>
</dbReference>
<sequence length="571" mass="62616">MASFTNGETRLVYARYRNALPSAPLYYLEDDTVTNEVRAFARQQLICVVPGCPSEGLTAAHRHNKRDGFVHRGTNVTAGHAAESVNHLQGKAAVMAWLARVHPELDARTEVSLAGRERVADVLVTFRDGQRVAIEVQYAAMKVGEWEERHHSYARMGIVDVWLFGHTGHQMNVRDGAVYPNDVQRKVMETGAPLLWVNPDLDMIATATELEAAIRPPMLGVGYAVRFTDSHGQRPFTVPAWRGPADLAIDSFNAARLTPQGVSSPLLQALAQARIDLDALNAARERVVAEVQARQEADRLKDAQRRAADALRANYENAVQNGERQKTTDAAIASQQGLRDSLTAQQEAIDARDARERVALEASAATRLSFAHDQIAAAFGEVPEFLRVHLEPHSLAMCTYWQWETYRRVIHQAVGASFTVYDAYGHAKTVIGSGKPTGNAVRTWLQALTRMGMLATSDNTRFAVVRPVPATVEVPTGRSAAPEVQRCTECRQPLDPPFTREGSGRHSGCGPSLFARDELVPLPRASAPTSARLGKVKTCKACANPLTGTETDGFHDGCQPWRAKAARWGQQ</sequence>
<accession>A0A510V429</accession>
<gene>
    <name evidence="3" type="ORF">CXY01_03950</name>
</gene>
<evidence type="ECO:0000256" key="1">
    <source>
        <dbReference type="SAM" id="Coils"/>
    </source>
</evidence>
<protein>
    <recommendedName>
        <fullName evidence="2">Competence protein CoiA nuclease-like domain-containing protein</fullName>
    </recommendedName>
</protein>
<evidence type="ECO:0000259" key="2">
    <source>
        <dbReference type="Pfam" id="PF06054"/>
    </source>
</evidence>
<organism evidence="3 4">
    <name type="scientific">Cellulomonas xylanilytica</name>
    <dbReference type="NCBI Taxonomy" id="233583"/>
    <lineage>
        <taxon>Bacteria</taxon>
        <taxon>Bacillati</taxon>
        <taxon>Actinomycetota</taxon>
        <taxon>Actinomycetes</taxon>
        <taxon>Micrococcales</taxon>
        <taxon>Cellulomonadaceae</taxon>
        <taxon>Cellulomonas</taxon>
    </lineage>
</organism>
<evidence type="ECO:0000313" key="4">
    <source>
        <dbReference type="Proteomes" id="UP000321118"/>
    </source>
</evidence>
<evidence type="ECO:0000313" key="3">
    <source>
        <dbReference type="EMBL" id="GEK19875.1"/>
    </source>
</evidence>
<keyword evidence="4" id="KW-1185">Reference proteome</keyword>
<keyword evidence="1" id="KW-0175">Coiled coil</keyword>
<feature type="coiled-coil region" evidence="1">
    <location>
        <begin position="270"/>
        <end position="321"/>
    </location>
</feature>
<dbReference type="Pfam" id="PF06054">
    <property type="entry name" value="CoiA_nuc"/>
    <property type="match status" value="1"/>
</dbReference>
<dbReference type="InterPro" id="IPR010330">
    <property type="entry name" value="CoiA_nuc"/>
</dbReference>
<proteinExistence type="predicted"/>
<name>A0A510V429_9CELL</name>
<feature type="domain" description="Competence protein CoiA nuclease-like" evidence="2">
    <location>
        <begin position="83"/>
        <end position="167"/>
    </location>
</feature>